<accession>A0A0B4GUV5</accession>
<dbReference type="Proteomes" id="UP000031192">
    <property type="component" value="Unassembled WGS sequence"/>
</dbReference>
<dbReference type="EMBL" id="AZNH01000059">
    <property type="protein sequence ID" value="KID83482.1"/>
    <property type="molecule type" value="Genomic_DNA"/>
</dbReference>
<gene>
    <name evidence="2" type="ORF">MGU_09268</name>
</gene>
<dbReference type="AlphaFoldDB" id="A0A0B4GUV5"/>
<evidence type="ECO:0000313" key="3">
    <source>
        <dbReference type="Proteomes" id="UP000031192"/>
    </source>
</evidence>
<organism evidence="2 3">
    <name type="scientific">Metarhizium guizhouense (strain ARSEF 977)</name>
    <dbReference type="NCBI Taxonomy" id="1276136"/>
    <lineage>
        <taxon>Eukaryota</taxon>
        <taxon>Fungi</taxon>
        <taxon>Dikarya</taxon>
        <taxon>Ascomycota</taxon>
        <taxon>Pezizomycotina</taxon>
        <taxon>Sordariomycetes</taxon>
        <taxon>Hypocreomycetidae</taxon>
        <taxon>Hypocreales</taxon>
        <taxon>Clavicipitaceae</taxon>
        <taxon>Metarhizium</taxon>
    </lineage>
</organism>
<reference evidence="2 3" key="1">
    <citation type="journal article" date="2014" name="Proc. Natl. Acad. Sci. U.S.A.">
        <title>Trajectory and genomic determinants of fungal-pathogen speciation and host adaptation.</title>
        <authorList>
            <person name="Hu X."/>
            <person name="Xiao G."/>
            <person name="Zheng P."/>
            <person name="Shang Y."/>
            <person name="Su Y."/>
            <person name="Zhang X."/>
            <person name="Liu X."/>
            <person name="Zhan S."/>
            <person name="St Leger R.J."/>
            <person name="Wang C."/>
        </authorList>
    </citation>
    <scope>NUCLEOTIDE SEQUENCE [LARGE SCALE GENOMIC DNA]</scope>
    <source>
        <strain evidence="2 3">ARSEF 977</strain>
    </source>
</reference>
<protein>
    <submittedName>
        <fullName evidence="2">Uncharacterized protein</fullName>
    </submittedName>
</protein>
<evidence type="ECO:0000313" key="2">
    <source>
        <dbReference type="EMBL" id="KID83482.1"/>
    </source>
</evidence>
<dbReference type="OrthoDB" id="4941064at2759"/>
<feature type="region of interest" description="Disordered" evidence="1">
    <location>
        <begin position="1"/>
        <end position="27"/>
    </location>
</feature>
<comment type="caution">
    <text evidence="2">The sequence shown here is derived from an EMBL/GenBank/DDBJ whole genome shotgun (WGS) entry which is preliminary data.</text>
</comment>
<proteinExistence type="predicted"/>
<sequence>MHRNVPGLHLALPNTSTGPRRPGPPGVEVGANLAESSTAKAAVGTQDVYFVDSELEDVLLGPTLGDVAIVVSAELDINVEEPSLLDVLPLDEGETVEDCCSLECSDGWPDEEITAVDVLPLLLTGVVVLTETTLELDDLDEVEALEISAFEELRIELAGCEERPGLDEFRADEVRALEFPGVEEIKVFELTGFDNVGLEAVGLEMAGFKVDLPLVKEEENEVTGVEKMGGLELSMYGELSGIDELDGIGWREISDRGFVLKLAVCEEPSPETGRLEVPGCGVLALDIGWREPSGSPALLDRISLLDTDGTTEPVFDVEPPGLADFHDHVAFP</sequence>
<evidence type="ECO:0000256" key="1">
    <source>
        <dbReference type="SAM" id="MobiDB-lite"/>
    </source>
</evidence>
<name>A0A0B4GUV5_METGA</name>
<keyword evidence="3" id="KW-1185">Reference proteome</keyword>
<dbReference type="HOGENOM" id="CLU_946923_0_0_1"/>